<dbReference type="SUPFAM" id="SSF51730">
    <property type="entry name" value="FAD-linked oxidoreductase"/>
    <property type="match status" value="1"/>
</dbReference>
<evidence type="ECO:0000256" key="11">
    <source>
        <dbReference type="ARBA" id="ARBA00023125"/>
    </source>
</evidence>
<comment type="cofactor">
    <cofactor evidence="1 18">
        <name>FAD</name>
        <dbReference type="ChEBI" id="CHEBI:57692"/>
    </cofactor>
</comment>
<dbReference type="PIRSF" id="PIRSF000197">
    <property type="entry name" value="Bifunct_PutA"/>
    <property type="match status" value="1"/>
</dbReference>
<dbReference type="Pfam" id="PF00171">
    <property type="entry name" value="Aldedh"/>
    <property type="match status" value="1"/>
</dbReference>
<dbReference type="NCBIfam" id="NF008869">
    <property type="entry name" value="PRK11904.1"/>
    <property type="match status" value="1"/>
</dbReference>
<comment type="similarity">
    <text evidence="17 18">In the C-terminal section; belongs to the aldehyde dehydrogenase family.</text>
</comment>
<keyword evidence="4 18" id="KW-0678">Repressor</keyword>
<dbReference type="SUPFAM" id="SSF53720">
    <property type="entry name" value="ALDH-like"/>
    <property type="match status" value="1"/>
</dbReference>
<dbReference type="NCBIfam" id="TIGR01238">
    <property type="entry name" value="D1pyr5carbox3"/>
    <property type="match status" value="1"/>
</dbReference>
<dbReference type="SUPFAM" id="SSF81935">
    <property type="entry name" value="N-terminal domain of bifunctional PutA protein"/>
    <property type="match status" value="1"/>
</dbReference>
<dbReference type="EC" id="1.5.5.2" evidence="18"/>
<organism evidence="24 25">
    <name type="scientific">Acinetobacter chinensis</name>
    <dbReference type="NCBI Taxonomy" id="2004650"/>
    <lineage>
        <taxon>Bacteria</taxon>
        <taxon>Pseudomonadati</taxon>
        <taxon>Pseudomonadota</taxon>
        <taxon>Gammaproteobacteria</taxon>
        <taxon>Moraxellales</taxon>
        <taxon>Moraxellaceae</taxon>
        <taxon>Acinetobacter</taxon>
    </lineage>
</organism>
<evidence type="ECO:0000313" key="24">
    <source>
        <dbReference type="EMBL" id="AXY56515.1"/>
    </source>
</evidence>
<evidence type="ECO:0000256" key="18">
    <source>
        <dbReference type="PIRNR" id="PIRNR000197"/>
    </source>
</evidence>
<evidence type="ECO:0000256" key="14">
    <source>
        <dbReference type="ARBA" id="ARBA00048142"/>
    </source>
</evidence>
<evidence type="ECO:0000256" key="13">
    <source>
        <dbReference type="ARBA" id="ARBA00023268"/>
    </source>
</evidence>
<evidence type="ECO:0000256" key="15">
    <source>
        <dbReference type="ARBA" id="ARBA00048779"/>
    </source>
</evidence>
<evidence type="ECO:0000313" key="25">
    <source>
        <dbReference type="Proteomes" id="UP000263753"/>
    </source>
</evidence>
<dbReference type="Proteomes" id="UP000263753">
    <property type="component" value="Chromosome"/>
</dbReference>
<evidence type="ECO:0000259" key="23">
    <source>
        <dbReference type="Pfam" id="PF18327"/>
    </source>
</evidence>
<dbReference type="InterPro" id="IPR016160">
    <property type="entry name" value="Ald_DH_CS_CYS"/>
</dbReference>
<feature type="domain" description="Proline dehydrogenase PutA" evidence="22">
    <location>
        <begin position="86"/>
        <end position="197"/>
    </location>
</feature>
<evidence type="ECO:0000259" key="22">
    <source>
        <dbReference type="Pfam" id="PF14850"/>
    </source>
</evidence>
<feature type="domain" description="Proline dehydrogenase" evidence="21">
    <location>
        <begin position="206"/>
        <end position="508"/>
    </location>
</feature>
<dbReference type="Gene3D" id="1.20.5.460">
    <property type="entry name" value="Single helix bin"/>
    <property type="match status" value="1"/>
</dbReference>
<evidence type="ECO:0000256" key="8">
    <source>
        <dbReference type="ARBA" id="ARBA00023015"/>
    </source>
</evidence>
<comment type="function">
    <text evidence="18">Oxidizes proline to glutamate for use as a carbon and nitrogen source.</text>
</comment>
<keyword evidence="7 18" id="KW-0560">Oxidoreductase</keyword>
<protein>
    <recommendedName>
        <fullName evidence="18">Bifunctional protein PutA</fullName>
    </recommendedName>
    <domain>
        <recommendedName>
            <fullName evidence="18">Proline dehydrogenase</fullName>
            <ecNumber evidence="18">1.5.5.2</ecNumber>
        </recommendedName>
        <alternativeName>
            <fullName evidence="18">Proline oxidase</fullName>
        </alternativeName>
    </domain>
    <domain>
        <recommendedName>
            <fullName evidence="18">Delta-1-pyrroline-5-carboxylate dehydrogenase</fullName>
            <shortName evidence="18">P5C dehydrogenase</shortName>
            <ecNumber evidence="18">1.2.1.88</ecNumber>
        </recommendedName>
        <alternativeName>
            <fullName evidence="18">L-glutamate gamma-semialdehyde dehydrogenase</fullName>
        </alternativeName>
    </domain>
</protein>
<dbReference type="AlphaFoldDB" id="A0A3B7LX01"/>
<accession>A0A3B7LX01</accession>
<dbReference type="GO" id="GO:0003700">
    <property type="term" value="F:DNA-binding transcription factor activity"/>
    <property type="evidence" value="ECO:0007669"/>
    <property type="project" value="InterPro"/>
</dbReference>
<dbReference type="CDD" id="cd07125">
    <property type="entry name" value="ALDH_PutA-P5CDH"/>
    <property type="match status" value="1"/>
</dbReference>
<dbReference type="PANTHER" id="PTHR42862:SF1">
    <property type="entry name" value="DELTA-1-PYRROLINE-5-CARBOXYLATE DEHYDROGENASE 2, ISOFORM A-RELATED"/>
    <property type="match status" value="1"/>
</dbReference>
<evidence type="ECO:0000256" key="9">
    <source>
        <dbReference type="ARBA" id="ARBA00023027"/>
    </source>
</evidence>
<dbReference type="GO" id="GO:0009898">
    <property type="term" value="C:cytoplasmic side of plasma membrane"/>
    <property type="evidence" value="ECO:0007669"/>
    <property type="project" value="TreeGrafter"/>
</dbReference>
<dbReference type="PROSITE" id="PS00070">
    <property type="entry name" value="ALDEHYDE_DEHYDR_CYS"/>
    <property type="match status" value="1"/>
</dbReference>
<keyword evidence="10 18" id="KW-0642">Proline metabolism</keyword>
<evidence type="ECO:0000256" key="4">
    <source>
        <dbReference type="ARBA" id="ARBA00022491"/>
    </source>
</evidence>
<dbReference type="RefSeq" id="WP_087511609.1">
    <property type="nucleotide sequence ID" value="NZ_CP032134.1"/>
</dbReference>
<dbReference type="Gene3D" id="3.20.20.220">
    <property type="match status" value="1"/>
</dbReference>
<dbReference type="GO" id="GO:0003842">
    <property type="term" value="F:L-glutamate gamma-semialdehyde dehydrogenase activity"/>
    <property type="evidence" value="ECO:0007669"/>
    <property type="project" value="UniProtKB-UniRule"/>
</dbReference>
<evidence type="ECO:0000256" key="7">
    <source>
        <dbReference type="ARBA" id="ARBA00023002"/>
    </source>
</evidence>
<keyword evidence="12 18" id="KW-0804">Transcription</keyword>
<comment type="catalytic activity">
    <reaction evidence="14 18">
        <text>L-glutamate 5-semialdehyde + NAD(+) + H2O = L-glutamate + NADH + 2 H(+)</text>
        <dbReference type="Rhea" id="RHEA:30235"/>
        <dbReference type="ChEBI" id="CHEBI:15377"/>
        <dbReference type="ChEBI" id="CHEBI:15378"/>
        <dbReference type="ChEBI" id="CHEBI:29985"/>
        <dbReference type="ChEBI" id="CHEBI:57540"/>
        <dbReference type="ChEBI" id="CHEBI:57945"/>
        <dbReference type="ChEBI" id="CHEBI:58066"/>
        <dbReference type="EC" id="1.2.1.88"/>
    </reaction>
</comment>
<dbReference type="Gene3D" id="3.40.309.10">
    <property type="entry name" value="Aldehyde Dehydrogenase, Chain A, domain 2"/>
    <property type="match status" value="1"/>
</dbReference>
<evidence type="ECO:0000256" key="2">
    <source>
        <dbReference type="ARBA" id="ARBA00004739"/>
    </source>
</evidence>
<dbReference type="InterPro" id="IPR024089">
    <property type="entry name" value="PRODH_PutA_dom_I/II"/>
</dbReference>
<comment type="pathway">
    <text evidence="3 18">Amino-acid degradation; L-proline degradation into L-glutamate; L-glutamate from L-proline: step 2/2.</text>
</comment>
<keyword evidence="6 18" id="KW-0274">FAD</keyword>
<dbReference type="FunFam" id="3.40.309.10:FF:000005">
    <property type="entry name" value="1-pyrroline-5-carboxylate dehydrogenase 1"/>
    <property type="match status" value="1"/>
</dbReference>
<evidence type="ECO:0000256" key="1">
    <source>
        <dbReference type="ARBA" id="ARBA00001974"/>
    </source>
</evidence>
<dbReference type="Gene3D" id="3.40.605.10">
    <property type="entry name" value="Aldehyde Dehydrogenase, Chain A, domain 1"/>
    <property type="match status" value="1"/>
</dbReference>
<dbReference type="Pfam" id="PF18327">
    <property type="entry name" value="PRODH"/>
    <property type="match status" value="1"/>
</dbReference>
<evidence type="ECO:0000256" key="10">
    <source>
        <dbReference type="ARBA" id="ARBA00023062"/>
    </source>
</evidence>
<dbReference type="InterPro" id="IPR016161">
    <property type="entry name" value="Ald_DH/histidinol_DH"/>
</dbReference>
<dbReference type="GO" id="GO:0010133">
    <property type="term" value="P:L-proline catabolic process to L-glutamate"/>
    <property type="evidence" value="ECO:0007669"/>
    <property type="project" value="UniProtKB-UniRule"/>
</dbReference>
<comment type="catalytic activity">
    <reaction evidence="15 18">
        <text>L-proline + a quinone = (S)-1-pyrroline-5-carboxylate + a quinol + H(+)</text>
        <dbReference type="Rhea" id="RHEA:23784"/>
        <dbReference type="ChEBI" id="CHEBI:15378"/>
        <dbReference type="ChEBI" id="CHEBI:17388"/>
        <dbReference type="ChEBI" id="CHEBI:24646"/>
        <dbReference type="ChEBI" id="CHEBI:60039"/>
        <dbReference type="ChEBI" id="CHEBI:132124"/>
        <dbReference type="EC" id="1.5.5.2"/>
    </reaction>
</comment>
<keyword evidence="13" id="KW-0511">Multifunctional enzyme</keyword>
<comment type="pathway">
    <text evidence="2 18">Amino-acid degradation; L-proline degradation into L-glutamate; L-glutamate from L-proline: step 1/2.</text>
</comment>
<feature type="domain" description="Proline utilization A proline dehydrogenase N-terminal" evidence="23">
    <location>
        <begin position="33"/>
        <end position="74"/>
    </location>
</feature>
<gene>
    <name evidence="24" type="ORF">CDG60_08025</name>
</gene>
<dbReference type="InterPro" id="IPR041349">
    <property type="entry name" value="PRODH"/>
</dbReference>
<dbReference type="InterPro" id="IPR024090">
    <property type="entry name" value="PRODH_PutA_dom_I"/>
</dbReference>
<feature type="active site" evidence="19">
    <location>
        <position position="858"/>
    </location>
</feature>
<dbReference type="GO" id="GO:0004657">
    <property type="term" value="F:proline dehydrogenase activity"/>
    <property type="evidence" value="ECO:0007669"/>
    <property type="project" value="UniProtKB-UniRule"/>
</dbReference>
<dbReference type="FunFam" id="3.20.20.220:FF:000004">
    <property type="entry name" value="Bifunctional protein PutA"/>
    <property type="match status" value="1"/>
</dbReference>
<reference evidence="25" key="1">
    <citation type="submission" date="2018-09" db="EMBL/GenBank/DDBJ databases">
        <title>The complete genome of Acinetobacter sp. strain WCHAc010005.</title>
        <authorList>
            <person name="Hu Y."/>
            <person name="Long H."/>
            <person name="Feng Y."/>
            <person name="Zong Z."/>
        </authorList>
    </citation>
    <scope>NUCLEOTIDE SEQUENCE [LARGE SCALE GENOMIC DNA]</scope>
    <source>
        <strain evidence="25">WCHAc010005</strain>
    </source>
</reference>
<dbReference type="KEGG" id="achi:CDG60_08025"/>
<dbReference type="Pfam" id="PF01619">
    <property type="entry name" value="Pro_dh"/>
    <property type="match status" value="1"/>
</dbReference>
<dbReference type="InterPro" id="IPR005933">
    <property type="entry name" value="PutA_C"/>
</dbReference>
<dbReference type="InterPro" id="IPR002872">
    <property type="entry name" value="Proline_DH_dom"/>
</dbReference>
<dbReference type="InterPro" id="IPR015590">
    <property type="entry name" value="Aldehyde_DH_dom"/>
</dbReference>
<dbReference type="NCBIfam" id="NF008772">
    <property type="entry name" value="PRK11809.1"/>
    <property type="match status" value="1"/>
</dbReference>
<evidence type="ECO:0000256" key="16">
    <source>
        <dbReference type="ARBA" id="ARBA00060889"/>
    </source>
</evidence>
<evidence type="ECO:0000259" key="21">
    <source>
        <dbReference type="Pfam" id="PF01619"/>
    </source>
</evidence>
<evidence type="ECO:0000256" key="6">
    <source>
        <dbReference type="ARBA" id="ARBA00022827"/>
    </source>
</evidence>
<sequence length="1248" mass="137958">MNTMNTEAHFSDKELTSEYISEFREKNEYEIQINTAWRRAEPECVENLLEHSQIPDELNDQIHNTAFNLAHTLRERKSSSGKAGIVQGLLQEFALSSQEGIALMCLAEALLRIPDAATRDLLIKDKINQGNWKEHIGQSSLMFVNAAAWGLMLTGKLMETPKQNSLSGMLTSLLARSGRGVIRKAVDVAMRMMGEQFVTGETIQEALKHAEPLEDKGFRYSYDMLGEAALTEHDAERYYEDYTNAIHAIGKASAEKDVYDGPGISIKLSALHPRYQRAQIGRVHNELYGKILQLAQLAKQYNIGLNIDAEESERLEISLELLERLCFEPSLNDWKGIGFVIQAYQKRCFYVVDYIIDLAKRSEKRLMIRLVKGAYWDSEIKKAQMDGMTDYPVFTRKVHTDLSYIACAKKLLAAPDQIYPQFATHNAQTLATIYQLADPAQYYTGQYEFQCLHGMGEPLYEQVVGNRSDNKLGVPCRIYAPVGNHETLLAYLVRRLLENGANTSFVNRIADKTIEIDDLIENPYITITETAQKEQITGQKHPAIPLPVELYGDVRKNSAGFDLANDLDLSVLNQTAVQLAQHQWHATPMGKNLTVTDGSTANKILNPSSHQDVVGSVQEATAEQVDQALENAVLAQQNWSELSKNKRADCLLKAADLMESRLQELMILLSRESGKTYSNAIAEVREAVDFLRYYAAQVIDLSDDCVLQPLGTVLCISPWNFPLAIFTGQIAAALVAGNTVIAKPAEQTPLIASVAVQMLWQAGVPEDVIQLLPGRGETVGAQLSADARIQGIMFTGSTEVAVILNKTLAARISADGQPVPLIAETGGQNAMIVDSSALTEQVILDAVSSAFDSAGQRCSALRILCVQEDNAASVVNMLKGAMRELQVGNPALLQTDIGPVIDTDAKNIIEAHIQKMKDKGYPVHQLMMDQSQDLSQGTFIAPTLIELPDLNDLKREVFGPVLHVITYKYGQLNQLLDQINSKGYGLTMGLHTRIDETIHSVVSTAEVGNLYINRNIVGAVVGVQPFGGEGLSGTGPKAGGPLYLYRLIRQCSDKKLRQPFSAQALTEYSETETFIQFKQWLNTRFSQLNITLPEPVCSRQQFLLKGPTGESNEYTVLPRKHVLSLATSESDQIQQLLTIFLVGSQPVVLAENPFVQKYLKSMPKEVSDSFIFINDVTEGEFDAVLHHGTDEQLLKLQQQMANRNGPITGISHMKPGNAFIPAERLLIERAVSVNTATAGGNASLMTLD</sequence>
<dbReference type="InterPro" id="IPR050485">
    <property type="entry name" value="Proline_metab_enzyme"/>
</dbReference>
<evidence type="ECO:0000256" key="5">
    <source>
        <dbReference type="ARBA" id="ARBA00022630"/>
    </source>
</evidence>
<evidence type="ECO:0000256" key="12">
    <source>
        <dbReference type="ARBA" id="ARBA00023163"/>
    </source>
</evidence>
<proteinExistence type="inferred from homology"/>
<evidence type="ECO:0000259" key="20">
    <source>
        <dbReference type="Pfam" id="PF00171"/>
    </source>
</evidence>
<evidence type="ECO:0000256" key="3">
    <source>
        <dbReference type="ARBA" id="ARBA00004786"/>
    </source>
</evidence>
<dbReference type="InterPro" id="IPR025703">
    <property type="entry name" value="Bifunct_PutA"/>
</dbReference>
<dbReference type="InterPro" id="IPR016162">
    <property type="entry name" value="Ald_DH_N"/>
</dbReference>
<dbReference type="EMBL" id="CP032134">
    <property type="protein sequence ID" value="AXY56515.1"/>
    <property type="molecule type" value="Genomic_DNA"/>
</dbReference>
<keyword evidence="11 18" id="KW-0238">DNA-binding</keyword>
<dbReference type="UniPathway" id="UPA00261">
    <property type="reaction ID" value="UER00373"/>
</dbReference>
<name>A0A3B7LX01_9GAMM</name>
<dbReference type="Pfam" id="PF14850">
    <property type="entry name" value="Pro_dh-DNA_bdg"/>
    <property type="match status" value="1"/>
</dbReference>
<keyword evidence="5 18" id="KW-0285">Flavoprotein</keyword>
<dbReference type="PANTHER" id="PTHR42862">
    <property type="entry name" value="DELTA-1-PYRROLINE-5-CARBOXYLATE DEHYDROGENASE 1, ISOFORM A-RELATED"/>
    <property type="match status" value="1"/>
</dbReference>
<feature type="active site" evidence="19">
    <location>
        <position position="824"/>
    </location>
</feature>
<dbReference type="InterPro" id="IPR029041">
    <property type="entry name" value="FAD-linked_oxidoreductase-like"/>
</dbReference>
<dbReference type="GO" id="GO:0003677">
    <property type="term" value="F:DNA binding"/>
    <property type="evidence" value="ECO:0007669"/>
    <property type="project" value="UniProtKB-KW"/>
</dbReference>
<dbReference type="EC" id="1.2.1.88" evidence="18"/>
<keyword evidence="8 18" id="KW-0805">Transcription regulation</keyword>
<feature type="domain" description="Aldehyde dehydrogenase" evidence="20">
    <location>
        <begin position="601"/>
        <end position="1042"/>
    </location>
</feature>
<dbReference type="InterPro" id="IPR024082">
    <property type="entry name" value="PRODH_PutA_dom_II"/>
</dbReference>
<comment type="similarity">
    <text evidence="16 18">In the N-terminal section; belongs to the proline dehydrogenase family.</text>
</comment>
<dbReference type="InterPro" id="IPR016163">
    <property type="entry name" value="Ald_DH_C"/>
</dbReference>
<evidence type="ECO:0000256" key="19">
    <source>
        <dbReference type="PIRSR" id="PIRSR000197-1"/>
    </source>
</evidence>
<dbReference type="Gene3D" id="1.20.5.550">
    <property type="entry name" value="Single Helix bin"/>
    <property type="match status" value="1"/>
</dbReference>
<keyword evidence="9 18" id="KW-0520">NAD</keyword>
<evidence type="ECO:0000256" key="17">
    <source>
        <dbReference type="ARBA" id="ARBA00060911"/>
    </source>
</evidence>